<evidence type="ECO:0000256" key="9">
    <source>
        <dbReference type="ARBA" id="ARBA00022842"/>
    </source>
</evidence>
<keyword evidence="7" id="KW-0479">Metal-binding</keyword>
<reference evidence="15" key="1">
    <citation type="submission" date="2017-05" db="EMBL/GenBank/DDBJ databases">
        <authorList>
            <person name="Kirkegaard R."/>
            <person name="Mcilroy J S."/>
        </authorList>
    </citation>
    <scope>NUCLEOTIDE SEQUENCE [LARGE SCALE GENOMIC DNA]</scope>
</reference>
<evidence type="ECO:0000256" key="1">
    <source>
        <dbReference type="ARBA" id="ARBA00001946"/>
    </source>
</evidence>
<feature type="domain" description="CBS" evidence="13">
    <location>
        <begin position="380"/>
        <end position="437"/>
    </location>
</feature>
<dbReference type="InterPro" id="IPR002646">
    <property type="entry name" value="PolA_pol_head_dom"/>
</dbReference>
<keyword evidence="10 12" id="KW-0694">RNA-binding</keyword>
<proteinExistence type="inferred from homology"/>
<dbReference type="Pfam" id="PF12627">
    <property type="entry name" value="PolyA_pol_RNAbd"/>
    <property type="match status" value="1"/>
</dbReference>
<dbReference type="InterPro" id="IPR032828">
    <property type="entry name" value="PolyA_RNA-bd"/>
</dbReference>
<evidence type="ECO:0000313" key="15">
    <source>
        <dbReference type="Proteomes" id="UP000195514"/>
    </source>
</evidence>
<dbReference type="Gene3D" id="3.30.460.10">
    <property type="entry name" value="Beta Polymerase, domain 2"/>
    <property type="match status" value="1"/>
</dbReference>
<organism evidence="14 15">
    <name type="scientific">Candidatus Brevifilum fermentans</name>
    <dbReference type="NCBI Taxonomy" id="1986204"/>
    <lineage>
        <taxon>Bacteria</taxon>
        <taxon>Bacillati</taxon>
        <taxon>Chloroflexota</taxon>
        <taxon>Anaerolineae</taxon>
        <taxon>Anaerolineales</taxon>
        <taxon>Anaerolineaceae</taxon>
        <taxon>Candidatus Brevifilum</taxon>
    </lineage>
</organism>
<name>A0A1Y6K3A4_9CHLR</name>
<dbReference type="PANTHER" id="PTHR47788:SF1">
    <property type="entry name" value="A-ADDING TRNA NUCLEOTIDYLTRANSFERASE"/>
    <property type="match status" value="1"/>
</dbReference>
<dbReference type="InterPro" id="IPR046342">
    <property type="entry name" value="CBS_dom_sf"/>
</dbReference>
<protein>
    <recommendedName>
        <fullName evidence="13">CBS domain-containing protein</fullName>
    </recommendedName>
</protein>
<dbReference type="InterPro" id="IPR043519">
    <property type="entry name" value="NT_sf"/>
</dbReference>
<dbReference type="SUPFAM" id="SSF81891">
    <property type="entry name" value="Poly A polymerase C-terminal region-like"/>
    <property type="match status" value="1"/>
</dbReference>
<comment type="similarity">
    <text evidence="2 12">Belongs to the tRNA nucleotidyltransferase/poly(A) polymerase family.</text>
</comment>
<dbReference type="InterPro" id="IPR001667">
    <property type="entry name" value="DDH_dom"/>
</dbReference>
<keyword evidence="3" id="KW-0820">tRNA-binding</keyword>
<dbReference type="Proteomes" id="UP000195514">
    <property type="component" value="Chromosome I"/>
</dbReference>
<dbReference type="CDD" id="cd02205">
    <property type="entry name" value="CBS_pair_SF"/>
    <property type="match status" value="1"/>
</dbReference>
<sequence>MNVIMTHEQADMDALASQLGAWLLFPDVIPLLPRSINRNGRRFLEQYGADLPYVAHKDLPREPVETLFLVDTQSLITIKGMSKETRIVVYDHHPQREDLNPEWECHLVSYGANTSQMVARIREQGIALTHIQATTLALGIYEDTGSFTYGSTTAEDLLAAGYCLSQGADLDIVNRFLYPPLTPGQRNLYERLLRDLHTFLVEDQTIMVAKANALDVKDEISSVAHKMRDVFNPDALLLLVATRQGIRLVARSTSDRVNVAAIAEAMGGGGHTRAASALVRPEGSADKTQLLRFLDEQYSSMIAGLDQHVKPVVSVESIMSKDPLILSPDTPVQEAHRLMQRYGYEGYPVVEEGQVVGLLNRREVDRAISHGLDLRVKSLMAAGDVKITPDASLETLQTLMAKTDWGQIPVVAPDSGEIIGIVTRTDLLKTLSPVLDVPTQEEVAQRLVRVVPPARLALLRALAVEADKVNLPIFVVGGFVRDLLLDHLSLDFDIVVEGDAIFFANRLAHRLGGRVLTHHRFGTAKWIIEEVVGELSAFLGISDQAELSNLPRSLDLITARTEFYEQPAALPTVESSSIKMDLHRRDFTINTLALRLDGEHFGKIHDYWGGLTDLRKGRIRVLHALSFVDDATRLLRAVRFEQRFGFQIEPRTLALMEESLPLLKRLSGARIRHEIALILAEPYAPKMLSRLDELGILYAIHPALPWDDDIQTQLHQLNHLEIEPFWELSDEYDSLTLRQMLGFLVWLGRLPESSLRSIASRLRWRSDFEKLMVATSKIVHDLPGLVGAPPSQVVLELENYPRTALFAAQLITPDEDVRRLVQQFVTQWALVTPTLSGDDLRGMGLRPSPVFGHILASLRAAWLDGSVRTAEEEQALLQKLLDDAATDGRNS</sequence>
<feature type="domain" description="CBS" evidence="13">
    <location>
        <begin position="319"/>
        <end position="374"/>
    </location>
</feature>
<evidence type="ECO:0000313" key="14">
    <source>
        <dbReference type="EMBL" id="SMX53079.1"/>
    </source>
</evidence>
<dbReference type="GO" id="GO:0046872">
    <property type="term" value="F:metal ion binding"/>
    <property type="evidence" value="ECO:0007669"/>
    <property type="project" value="UniProtKB-KW"/>
</dbReference>
<dbReference type="InterPro" id="IPR038763">
    <property type="entry name" value="DHH_sf"/>
</dbReference>
<evidence type="ECO:0000256" key="5">
    <source>
        <dbReference type="ARBA" id="ARBA00022694"/>
    </source>
</evidence>
<dbReference type="InterPro" id="IPR052390">
    <property type="entry name" value="tRNA_nt/polyA_polymerase"/>
</dbReference>
<keyword evidence="15" id="KW-1185">Reference proteome</keyword>
<dbReference type="Pfam" id="PF01368">
    <property type="entry name" value="DHH"/>
    <property type="match status" value="1"/>
</dbReference>
<keyword evidence="8" id="KW-0547">Nucleotide-binding</keyword>
<evidence type="ECO:0000256" key="6">
    <source>
        <dbReference type="ARBA" id="ARBA00022695"/>
    </source>
</evidence>
<dbReference type="GO" id="GO:0000049">
    <property type="term" value="F:tRNA binding"/>
    <property type="evidence" value="ECO:0007669"/>
    <property type="project" value="UniProtKB-KW"/>
</dbReference>
<dbReference type="GO" id="GO:0000166">
    <property type="term" value="F:nucleotide binding"/>
    <property type="evidence" value="ECO:0007669"/>
    <property type="project" value="UniProtKB-KW"/>
</dbReference>
<evidence type="ECO:0000259" key="13">
    <source>
        <dbReference type="PROSITE" id="PS51371"/>
    </source>
</evidence>
<evidence type="ECO:0000256" key="12">
    <source>
        <dbReference type="RuleBase" id="RU003953"/>
    </source>
</evidence>
<evidence type="ECO:0000256" key="8">
    <source>
        <dbReference type="ARBA" id="ARBA00022741"/>
    </source>
</evidence>
<dbReference type="InterPro" id="IPR000644">
    <property type="entry name" value="CBS_dom"/>
</dbReference>
<dbReference type="SUPFAM" id="SSF64182">
    <property type="entry name" value="DHH phosphoesterases"/>
    <property type="match status" value="1"/>
</dbReference>
<dbReference type="Gene3D" id="1.10.3090.10">
    <property type="entry name" value="cca-adding enzyme, domain 2"/>
    <property type="match status" value="1"/>
</dbReference>
<dbReference type="PROSITE" id="PS51371">
    <property type="entry name" value="CBS"/>
    <property type="match status" value="2"/>
</dbReference>
<keyword evidence="5" id="KW-0819">tRNA processing</keyword>
<dbReference type="EMBL" id="LT859958">
    <property type="protein sequence ID" value="SMX53079.1"/>
    <property type="molecule type" value="Genomic_DNA"/>
</dbReference>
<keyword evidence="6" id="KW-0548">Nucleotidyltransferase</keyword>
<dbReference type="Gene3D" id="3.10.310.30">
    <property type="match status" value="1"/>
</dbReference>
<dbReference type="SUPFAM" id="SSF81301">
    <property type="entry name" value="Nucleotidyltransferase"/>
    <property type="match status" value="1"/>
</dbReference>
<dbReference type="Pfam" id="PF00571">
    <property type="entry name" value="CBS"/>
    <property type="match status" value="2"/>
</dbReference>
<evidence type="ECO:0000256" key="11">
    <source>
        <dbReference type="PROSITE-ProRule" id="PRU00703"/>
    </source>
</evidence>
<dbReference type="GO" id="GO:0008033">
    <property type="term" value="P:tRNA processing"/>
    <property type="evidence" value="ECO:0007669"/>
    <property type="project" value="UniProtKB-KW"/>
</dbReference>
<evidence type="ECO:0000256" key="2">
    <source>
        <dbReference type="ARBA" id="ARBA00007265"/>
    </source>
</evidence>
<dbReference type="PANTHER" id="PTHR47788">
    <property type="entry name" value="POLYA POLYMERASE"/>
    <property type="match status" value="1"/>
</dbReference>
<dbReference type="Gene3D" id="3.90.1640.10">
    <property type="entry name" value="inorganic pyrophosphatase (n-terminal core)"/>
    <property type="match status" value="1"/>
</dbReference>
<comment type="cofactor">
    <cofactor evidence="1">
        <name>Mg(2+)</name>
        <dbReference type="ChEBI" id="CHEBI:18420"/>
    </cofactor>
</comment>
<accession>A0A1Y6K3A4</accession>
<dbReference type="GO" id="GO:0016779">
    <property type="term" value="F:nucleotidyltransferase activity"/>
    <property type="evidence" value="ECO:0007669"/>
    <property type="project" value="UniProtKB-KW"/>
</dbReference>
<dbReference type="SUPFAM" id="SSF54631">
    <property type="entry name" value="CBS-domain pair"/>
    <property type="match status" value="1"/>
</dbReference>
<dbReference type="Gene3D" id="3.10.580.10">
    <property type="entry name" value="CBS-domain"/>
    <property type="match status" value="1"/>
</dbReference>
<gene>
    <name evidence="14" type="ORF">CFX1CAM_0013</name>
</gene>
<dbReference type="RefSeq" id="WP_087861041.1">
    <property type="nucleotide sequence ID" value="NZ_LT859958.1"/>
</dbReference>
<dbReference type="SMART" id="SM00116">
    <property type="entry name" value="CBS"/>
    <property type="match status" value="2"/>
</dbReference>
<keyword evidence="11" id="KW-0129">CBS domain</keyword>
<dbReference type="KEGG" id="abat:CFX1CAM_0013"/>
<dbReference type="OrthoDB" id="9805698at2"/>
<evidence type="ECO:0000256" key="4">
    <source>
        <dbReference type="ARBA" id="ARBA00022679"/>
    </source>
</evidence>
<evidence type="ECO:0000256" key="3">
    <source>
        <dbReference type="ARBA" id="ARBA00022555"/>
    </source>
</evidence>
<keyword evidence="9" id="KW-0460">Magnesium</keyword>
<evidence type="ECO:0000256" key="10">
    <source>
        <dbReference type="ARBA" id="ARBA00022884"/>
    </source>
</evidence>
<dbReference type="AlphaFoldDB" id="A0A1Y6K3A4"/>
<dbReference type="Pfam" id="PF01743">
    <property type="entry name" value="PolyA_pol"/>
    <property type="match status" value="1"/>
</dbReference>
<keyword evidence="4 12" id="KW-0808">Transferase</keyword>
<evidence type="ECO:0000256" key="7">
    <source>
        <dbReference type="ARBA" id="ARBA00022723"/>
    </source>
</evidence>